<gene>
    <name evidence="2" type="ORF">NA56DRAFT_708528</name>
</gene>
<accession>A0A2J6PRJ7</accession>
<proteinExistence type="predicted"/>
<organism evidence="2 3">
    <name type="scientific">Hyaloscypha hepaticicola</name>
    <dbReference type="NCBI Taxonomy" id="2082293"/>
    <lineage>
        <taxon>Eukaryota</taxon>
        <taxon>Fungi</taxon>
        <taxon>Dikarya</taxon>
        <taxon>Ascomycota</taxon>
        <taxon>Pezizomycotina</taxon>
        <taxon>Leotiomycetes</taxon>
        <taxon>Helotiales</taxon>
        <taxon>Hyaloscyphaceae</taxon>
        <taxon>Hyaloscypha</taxon>
    </lineage>
</organism>
<dbReference type="AlphaFoldDB" id="A0A2J6PRJ7"/>
<evidence type="ECO:0000256" key="1">
    <source>
        <dbReference type="SAM" id="MobiDB-lite"/>
    </source>
</evidence>
<reference evidence="2 3" key="1">
    <citation type="submission" date="2016-05" db="EMBL/GenBank/DDBJ databases">
        <title>A degradative enzymes factory behind the ericoid mycorrhizal symbiosis.</title>
        <authorList>
            <consortium name="DOE Joint Genome Institute"/>
            <person name="Martino E."/>
            <person name="Morin E."/>
            <person name="Grelet G."/>
            <person name="Kuo A."/>
            <person name="Kohler A."/>
            <person name="Daghino S."/>
            <person name="Barry K."/>
            <person name="Choi C."/>
            <person name="Cichocki N."/>
            <person name="Clum A."/>
            <person name="Copeland A."/>
            <person name="Hainaut M."/>
            <person name="Haridas S."/>
            <person name="Labutti K."/>
            <person name="Lindquist E."/>
            <person name="Lipzen A."/>
            <person name="Khouja H.-R."/>
            <person name="Murat C."/>
            <person name="Ohm R."/>
            <person name="Olson A."/>
            <person name="Spatafora J."/>
            <person name="Veneault-Fourrey C."/>
            <person name="Henrissat B."/>
            <person name="Grigoriev I."/>
            <person name="Martin F."/>
            <person name="Perotto S."/>
        </authorList>
    </citation>
    <scope>NUCLEOTIDE SEQUENCE [LARGE SCALE GENOMIC DNA]</scope>
    <source>
        <strain evidence="2 3">UAMH 7357</strain>
    </source>
</reference>
<dbReference type="EMBL" id="KZ613504">
    <property type="protein sequence ID" value="PMD16637.1"/>
    <property type="molecule type" value="Genomic_DNA"/>
</dbReference>
<feature type="region of interest" description="Disordered" evidence="1">
    <location>
        <begin position="173"/>
        <end position="198"/>
    </location>
</feature>
<sequence>MADAHQFPSATAPDPVPLLPSLWQLCQLSRPCCRSPCGLWTVARGPWRRARALQRPPRANHEPHRNLPAGIQLLPVFCTSTPTAPQRACLFLYQPASSSILLSSRPTPGLEIPLALHINGHLRCNHRINDSVRPFHVLALTTNPANWQEGTSHRSRHFSTDRTRHSIAIPPILHPATDQPRSAPSLIPAPPPPPFPEREPLLRSYKRIVPRSIFYQFYIGFQQHLVRMVFPYTQAEHSL</sequence>
<evidence type="ECO:0000313" key="3">
    <source>
        <dbReference type="Proteomes" id="UP000235672"/>
    </source>
</evidence>
<keyword evidence="3" id="KW-1185">Reference proteome</keyword>
<name>A0A2J6PRJ7_9HELO</name>
<dbReference type="Proteomes" id="UP000235672">
    <property type="component" value="Unassembled WGS sequence"/>
</dbReference>
<protein>
    <submittedName>
        <fullName evidence="2">Uncharacterized protein</fullName>
    </submittedName>
</protein>
<evidence type="ECO:0000313" key="2">
    <source>
        <dbReference type="EMBL" id="PMD16637.1"/>
    </source>
</evidence>